<evidence type="ECO:0000313" key="2">
    <source>
        <dbReference type="Proteomes" id="UP001516400"/>
    </source>
</evidence>
<gene>
    <name evidence="1" type="ORF">HHI36_005637</name>
</gene>
<dbReference type="Proteomes" id="UP001516400">
    <property type="component" value="Unassembled WGS sequence"/>
</dbReference>
<organism evidence="1 2">
    <name type="scientific">Cryptolaemus montrouzieri</name>
    <dbReference type="NCBI Taxonomy" id="559131"/>
    <lineage>
        <taxon>Eukaryota</taxon>
        <taxon>Metazoa</taxon>
        <taxon>Ecdysozoa</taxon>
        <taxon>Arthropoda</taxon>
        <taxon>Hexapoda</taxon>
        <taxon>Insecta</taxon>
        <taxon>Pterygota</taxon>
        <taxon>Neoptera</taxon>
        <taxon>Endopterygota</taxon>
        <taxon>Coleoptera</taxon>
        <taxon>Polyphaga</taxon>
        <taxon>Cucujiformia</taxon>
        <taxon>Coccinelloidea</taxon>
        <taxon>Coccinellidae</taxon>
        <taxon>Scymninae</taxon>
        <taxon>Scymnini</taxon>
        <taxon>Cryptolaemus</taxon>
    </lineage>
</organism>
<name>A0ABD2NUQ6_9CUCU</name>
<proteinExistence type="predicted"/>
<accession>A0ABD2NUQ6</accession>
<dbReference type="Pfam" id="PF15139">
    <property type="entry name" value="CFAP95"/>
    <property type="match status" value="1"/>
</dbReference>
<comment type="caution">
    <text evidence="1">The sequence shown here is derived from an EMBL/GenBank/DDBJ whole genome shotgun (WGS) entry which is preliminary data.</text>
</comment>
<dbReference type="AlphaFoldDB" id="A0ABD2NUQ6"/>
<sequence>MNENLYYPCETAPKEWKLFAKKTYGEKVKTDSYEINLESKPHDNDIRNPKLNWFLPHYNRWGYEQEAPWTTTTSDMLRQCLTHQEMKNPKKKFLSYYTYHDKLDCEEKKFFERDACVPTLFRANDYATTMQSSYQPLRGYKTERLAIAKTPFLVNRRFLIENPRASRNKFWDDDHLQEIELLHKYKPHRQLSYNFMTGYQSDGTPLPKDRFTIL</sequence>
<dbReference type="EMBL" id="JABFTP020000144">
    <property type="protein sequence ID" value="KAL3282453.1"/>
    <property type="molecule type" value="Genomic_DNA"/>
</dbReference>
<dbReference type="InterPro" id="IPR027905">
    <property type="entry name" value="CFAP95"/>
</dbReference>
<protein>
    <submittedName>
        <fullName evidence="1">Uncharacterized protein</fullName>
    </submittedName>
</protein>
<keyword evidence="2" id="KW-1185">Reference proteome</keyword>
<evidence type="ECO:0000313" key="1">
    <source>
        <dbReference type="EMBL" id="KAL3282453.1"/>
    </source>
</evidence>
<reference evidence="1 2" key="1">
    <citation type="journal article" date="2021" name="BMC Biol.">
        <title>Horizontally acquired antibacterial genes associated with adaptive radiation of ladybird beetles.</title>
        <authorList>
            <person name="Li H.S."/>
            <person name="Tang X.F."/>
            <person name="Huang Y.H."/>
            <person name="Xu Z.Y."/>
            <person name="Chen M.L."/>
            <person name="Du X.Y."/>
            <person name="Qiu B.Y."/>
            <person name="Chen P.T."/>
            <person name="Zhang W."/>
            <person name="Slipinski A."/>
            <person name="Escalona H.E."/>
            <person name="Waterhouse R.M."/>
            <person name="Zwick A."/>
            <person name="Pang H."/>
        </authorList>
    </citation>
    <scope>NUCLEOTIDE SEQUENCE [LARGE SCALE GENOMIC DNA]</scope>
    <source>
        <strain evidence="1">SYSU2018</strain>
    </source>
</reference>